<name>A0A1Z5HP44_9FIRM</name>
<evidence type="ECO:0000313" key="3">
    <source>
        <dbReference type="EMBL" id="GAW91284.1"/>
    </source>
</evidence>
<dbReference type="Pfam" id="PF00269">
    <property type="entry name" value="SASP"/>
    <property type="match status" value="1"/>
</dbReference>
<dbReference type="RefSeq" id="WP_088552851.1">
    <property type="nucleotide sequence ID" value="NZ_BDGJ01000011.1"/>
</dbReference>
<comment type="caution">
    <text evidence="3">The sequence shown here is derived from an EMBL/GenBank/DDBJ whole genome shotgun (WGS) entry which is preliminary data.</text>
</comment>
<proteinExistence type="predicted"/>
<sequence length="74" mass="8478">MPKKSRQTPQEKNKHEKEEKLSPRHRLKIEVAAELGLLDKVREKGWSSLSAAESGRIGGIMTKRLRQEGIETRN</sequence>
<protein>
    <submittedName>
        <fullName evidence="3">Small acid-soluble spore protein alpha/beta type</fullName>
    </submittedName>
</protein>
<dbReference type="InterPro" id="IPR038300">
    <property type="entry name" value="SASP_sf_alpha/beta"/>
</dbReference>
<accession>A0A1Z5HP44</accession>
<dbReference type="AlphaFoldDB" id="A0A1Z5HP44"/>
<evidence type="ECO:0000256" key="2">
    <source>
        <dbReference type="SAM" id="MobiDB-lite"/>
    </source>
</evidence>
<keyword evidence="4" id="KW-1185">Reference proteome</keyword>
<dbReference type="InterPro" id="IPR001448">
    <property type="entry name" value="SASP_alpha/beta-type"/>
</dbReference>
<evidence type="ECO:0000313" key="4">
    <source>
        <dbReference type="Proteomes" id="UP000197032"/>
    </source>
</evidence>
<organism evidence="3 4">
    <name type="scientific">Calderihabitans maritimus</name>
    <dbReference type="NCBI Taxonomy" id="1246530"/>
    <lineage>
        <taxon>Bacteria</taxon>
        <taxon>Bacillati</taxon>
        <taxon>Bacillota</taxon>
        <taxon>Clostridia</taxon>
        <taxon>Neomoorellales</taxon>
        <taxon>Calderihabitantaceae</taxon>
        <taxon>Calderihabitans</taxon>
    </lineage>
</organism>
<dbReference type="EMBL" id="BDGJ01000011">
    <property type="protein sequence ID" value="GAW91284.1"/>
    <property type="molecule type" value="Genomic_DNA"/>
</dbReference>
<evidence type="ECO:0000256" key="1">
    <source>
        <dbReference type="ARBA" id="ARBA00003863"/>
    </source>
</evidence>
<feature type="region of interest" description="Disordered" evidence="2">
    <location>
        <begin position="1"/>
        <end position="25"/>
    </location>
</feature>
<dbReference type="OrthoDB" id="1708261at2"/>
<gene>
    <name evidence="3" type="ORF">KKC1_04460</name>
</gene>
<reference evidence="4" key="1">
    <citation type="journal article" date="2017" name="Appl. Environ. Microbiol.">
        <title>Genomic analysis of Calderihabitans maritimus KKC1, a thermophilic hydrogenogenic carboxydotrophic bacterium isolated from marine sediment.</title>
        <authorList>
            <person name="Omae K."/>
            <person name="Yoneda Y."/>
            <person name="Fukuyama Y."/>
            <person name="Yoshida T."/>
            <person name="Sako Y."/>
        </authorList>
    </citation>
    <scope>NUCLEOTIDE SEQUENCE [LARGE SCALE GENOMIC DNA]</scope>
    <source>
        <strain evidence="4">KKC1</strain>
    </source>
</reference>
<feature type="compositionally biased region" description="Basic and acidic residues" evidence="2">
    <location>
        <begin position="9"/>
        <end position="22"/>
    </location>
</feature>
<dbReference type="Gene3D" id="6.10.10.80">
    <property type="entry name" value="Small, acid-soluble spore protein, alpha/beta type-like"/>
    <property type="match status" value="1"/>
</dbReference>
<dbReference type="Proteomes" id="UP000197032">
    <property type="component" value="Unassembled WGS sequence"/>
</dbReference>
<comment type="function">
    <text evidence="1">SASP are bound to spore DNA. They are double-stranded DNA-binding proteins that cause DNA to change to an a-like conformation. They protect the DNA backbone from chemical and enzymatic cleavage and are thus involved in dormant spore's high resistance to UV light.</text>
</comment>
<dbReference type="GO" id="GO:0003690">
    <property type="term" value="F:double-stranded DNA binding"/>
    <property type="evidence" value="ECO:0007669"/>
    <property type="project" value="InterPro"/>
</dbReference>
<dbReference type="GO" id="GO:0006265">
    <property type="term" value="P:DNA topological change"/>
    <property type="evidence" value="ECO:0007669"/>
    <property type="project" value="InterPro"/>
</dbReference>